<dbReference type="InterPro" id="IPR012156">
    <property type="entry name" value="Cold_shock_CspA"/>
</dbReference>
<evidence type="ECO:0000256" key="1">
    <source>
        <dbReference type="SAM" id="Phobius"/>
    </source>
</evidence>
<organism evidence="2 3">
    <name type="scientific">Candidatus Scatomonas pullistercoris</name>
    <dbReference type="NCBI Taxonomy" id="2840920"/>
    <lineage>
        <taxon>Bacteria</taxon>
        <taxon>Bacillati</taxon>
        <taxon>Bacillota</taxon>
        <taxon>Clostridia</taxon>
        <taxon>Lachnospirales</taxon>
        <taxon>Lachnospiraceae</taxon>
        <taxon>Lachnospiraceae incertae sedis</taxon>
        <taxon>Candidatus Scatomonas</taxon>
    </lineage>
</organism>
<feature type="transmembrane region" description="Helical" evidence="1">
    <location>
        <begin position="6"/>
        <end position="24"/>
    </location>
</feature>
<keyword evidence="1" id="KW-0812">Transmembrane</keyword>
<dbReference type="EMBL" id="DVOO01000011">
    <property type="protein sequence ID" value="HIV24945.1"/>
    <property type="molecule type" value="Genomic_DNA"/>
</dbReference>
<name>A0A9D1P1U3_9FIRM</name>
<reference evidence="2" key="2">
    <citation type="journal article" date="2021" name="PeerJ">
        <title>Extensive microbial diversity within the chicken gut microbiome revealed by metagenomics and culture.</title>
        <authorList>
            <person name="Gilroy R."/>
            <person name="Ravi A."/>
            <person name="Getino M."/>
            <person name="Pursley I."/>
            <person name="Horton D.L."/>
            <person name="Alikhan N.F."/>
            <person name="Baker D."/>
            <person name="Gharbi K."/>
            <person name="Hall N."/>
            <person name="Watson M."/>
            <person name="Adriaenssens E.M."/>
            <person name="Foster-Nyarko E."/>
            <person name="Jarju S."/>
            <person name="Secka A."/>
            <person name="Antonio M."/>
            <person name="Oren A."/>
            <person name="Chaudhuri R.R."/>
            <person name="La Ragione R."/>
            <person name="Hildebrand F."/>
            <person name="Pallen M.J."/>
        </authorList>
    </citation>
    <scope>NUCLEOTIDE SEQUENCE</scope>
    <source>
        <strain evidence="2">CHK188-20938</strain>
    </source>
</reference>
<evidence type="ECO:0000313" key="2">
    <source>
        <dbReference type="EMBL" id="HIV24945.1"/>
    </source>
</evidence>
<keyword evidence="1" id="KW-0472">Membrane</keyword>
<gene>
    <name evidence="2" type="ORF">IAB71_04025</name>
</gene>
<comment type="caution">
    <text evidence="2">The sequence shown here is derived from an EMBL/GenBank/DDBJ whole genome shotgun (WGS) entry which is preliminary data.</text>
</comment>
<dbReference type="Pfam" id="PF06961">
    <property type="entry name" value="DUF1294"/>
    <property type="match status" value="1"/>
</dbReference>
<sequence>MFFIYLLLINLTGFFCFFSDKRRACRHRRRIPERTLFLTAVLGGGVGCLLGMYLFRHKTRHLSFVLGLPLLTALWAVLAWILLPLLQKL</sequence>
<proteinExistence type="predicted"/>
<dbReference type="AlphaFoldDB" id="A0A9D1P1U3"/>
<protein>
    <submittedName>
        <fullName evidence="2">DUF1294 domain-containing protein</fullName>
    </submittedName>
</protein>
<feature type="transmembrane region" description="Helical" evidence="1">
    <location>
        <begin position="36"/>
        <end position="55"/>
    </location>
</feature>
<dbReference type="Proteomes" id="UP000824169">
    <property type="component" value="Unassembled WGS sequence"/>
</dbReference>
<dbReference type="InterPro" id="IPR010718">
    <property type="entry name" value="DUF1294"/>
</dbReference>
<reference evidence="2" key="1">
    <citation type="submission" date="2020-10" db="EMBL/GenBank/DDBJ databases">
        <authorList>
            <person name="Gilroy R."/>
        </authorList>
    </citation>
    <scope>NUCLEOTIDE SEQUENCE</scope>
    <source>
        <strain evidence="2">CHK188-20938</strain>
    </source>
</reference>
<accession>A0A9D1P1U3</accession>
<keyword evidence="1" id="KW-1133">Transmembrane helix</keyword>
<evidence type="ECO:0000313" key="3">
    <source>
        <dbReference type="Proteomes" id="UP000824169"/>
    </source>
</evidence>
<dbReference type="GO" id="GO:0003676">
    <property type="term" value="F:nucleic acid binding"/>
    <property type="evidence" value="ECO:0007669"/>
    <property type="project" value="InterPro"/>
</dbReference>
<feature type="transmembrane region" description="Helical" evidence="1">
    <location>
        <begin position="61"/>
        <end position="83"/>
    </location>
</feature>
<dbReference type="PIRSF" id="PIRSF002599">
    <property type="entry name" value="Cold_shock_A"/>
    <property type="match status" value="1"/>
</dbReference>